<dbReference type="Gene3D" id="1.10.600.10">
    <property type="entry name" value="Farnesyl Diphosphate Synthase"/>
    <property type="match status" value="1"/>
</dbReference>
<sequence length="330" mass="36639">MIPEKITSIDKLINITSKDMGRVNDLIIQRTLSDTEIIPKISQYLISSGGKRLRPMLTISASQICECKNDHHISLAASVEFMHTATLLHDDVVDDSSMRRGKISARMLWGNEASVLVGDYLLGEAFKMMVDAKSLESLEVLSSAASIIAEGEVMQLVYSNNINISEEQYFKIINNKTAKLFSAASEVGAIISDSSTDFRNSLRDYGQFLGIAFQLSDDALDYSSTNDALGKDIGDDFYEGKITFPIIAAYRKSSAIEKKVWEELHNKVDKDHDDFNTVLELLGSKNAINITLDEAKKYGQKAIDALQVFPKSDIRDALIEGAHFSYSRKS</sequence>
<dbReference type="PROSITE" id="PS00723">
    <property type="entry name" value="POLYPRENYL_SYNTHASE_1"/>
    <property type="match status" value="1"/>
</dbReference>
<dbReference type="Pfam" id="PF00348">
    <property type="entry name" value="polyprenyl_synt"/>
    <property type="match status" value="1"/>
</dbReference>
<evidence type="ECO:0000256" key="5">
    <source>
        <dbReference type="ARBA" id="ARBA00022842"/>
    </source>
</evidence>
<keyword evidence="5" id="KW-0460">Magnesium</keyword>
<evidence type="ECO:0000256" key="3">
    <source>
        <dbReference type="ARBA" id="ARBA00022679"/>
    </source>
</evidence>
<dbReference type="InterPro" id="IPR000092">
    <property type="entry name" value="Polyprenyl_synt"/>
</dbReference>
<gene>
    <name evidence="7" type="ORF">DBW71_01730</name>
</gene>
<dbReference type="GO" id="GO:0008299">
    <property type="term" value="P:isoprenoid biosynthetic process"/>
    <property type="evidence" value="ECO:0007669"/>
    <property type="project" value="InterPro"/>
</dbReference>
<dbReference type="SUPFAM" id="SSF48576">
    <property type="entry name" value="Terpenoid synthases"/>
    <property type="match status" value="1"/>
</dbReference>
<comment type="caution">
    <text evidence="7">The sequence shown here is derived from an EMBL/GenBank/DDBJ whole genome shotgun (WGS) entry which is preliminary data.</text>
</comment>
<dbReference type="InterPro" id="IPR008949">
    <property type="entry name" value="Isoprenoid_synthase_dom_sf"/>
</dbReference>
<dbReference type="GO" id="GO:0046872">
    <property type="term" value="F:metal ion binding"/>
    <property type="evidence" value="ECO:0007669"/>
    <property type="project" value="UniProtKB-KW"/>
</dbReference>
<keyword evidence="3 6" id="KW-0808">Transferase</keyword>
<accession>A0A368DS33</accession>
<evidence type="ECO:0000256" key="2">
    <source>
        <dbReference type="ARBA" id="ARBA00006706"/>
    </source>
</evidence>
<comment type="similarity">
    <text evidence="2 6">Belongs to the FPP/GGPP synthase family.</text>
</comment>
<reference evidence="7 8" key="1">
    <citation type="journal article" date="2018" name="Microbiome">
        <title>Fine metagenomic profile of the Mediterranean stratified and mixed water columns revealed by assembly and recruitment.</title>
        <authorList>
            <person name="Haro-Moreno J.M."/>
            <person name="Lopez-Perez M."/>
            <person name="De La Torre J.R."/>
            <person name="Picazo A."/>
            <person name="Camacho A."/>
            <person name="Rodriguez-Valera F."/>
        </authorList>
    </citation>
    <scope>NUCLEOTIDE SEQUENCE [LARGE SCALE GENOMIC DNA]</scope>
    <source>
        <strain evidence="7">MED-G57</strain>
    </source>
</reference>
<dbReference type="PANTHER" id="PTHR12001:SF69">
    <property type="entry name" value="ALL TRANS-POLYPRENYL-DIPHOSPHATE SYNTHASE PDSS1"/>
    <property type="match status" value="1"/>
</dbReference>
<dbReference type="GO" id="GO:0004659">
    <property type="term" value="F:prenyltransferase activity"/>
    <property type="evidence" value="ECO:0007669"/>
    <property type="project" value="InterPro"/>
</dbReference>
<dbReference type="AlphaFoldDB" id="A0A368DS33"/>
<dbReference type="PANTHER" id="PTHR12001">
    <property type="entry name" value="GERANYLGERANYL PYROPHOSPHATE SYNTHASE"/>
    <property type="match status" value="1"/>
</dbReference>
<evidence type="ECO:0000256" key="6">
    <source>
        <dbReference type="RuleBase" id="RU004466"/>
    </source>
</evidence>
<dbReference type="SFLD" id="SFLDS00005">
    <property type="entry name" value="Isoprenoid_Synthase_Type_I"/>
    <property type="match status" value="1"/>
</dbReference>
<protein>
    <submittedName>
        <fullName evidence="7">Polyprenyl synthetase family protein</fullName>
    </submittedName>
</protein>
<evidence type="ECO:0000313" key="7">
    <source>
        <dbReference type="EMBL" id="RCL74146.1"/>
    </source>
</evidence>
<evidence type="ECO:0000256" key="1">
    <source>
        <dbReference type="ARBA" id="ARBA00001946"/>
    </source>
</evidence>
<name>A0A368DS33_9PROT</name>
<keyword evidence="4" id="KW-0479">Metal-binding</keyword>
<proteinExistence type="inferred from homology"/>
<organism evidence="7 8">
    <name type="scientific">PS1 clade bacterium</name>
    <dbReference type="NCBI Taxonomy" id="2175152"/>
    <lineage>
        <taxon>Bacteria</taxon>
        <taxon>Pseudomonadati</taxon>
        <taxon>Pseudomonadota</taxon>
        <taxon>Alphaproteobacteria</taxon>
        <taxon>PS1 clade</taxon>
    </lineage>
</organism>
<dbReference type="Proteomes" id="UP000253570">
    <property type="component" value="Unassembled WGS sequence"/>
</dbReference>
<dbReference type="CDD" id="cd00685">
    <property type="entry name" value="Trans_IPPS_HT"/>
    <property type="match status" value="1"/>
</dbReference>
<comment type="cofactor">
    <cofactor evidence="1">
        <name>Mg(2+)</name>
        <dbReference type="ChEBI" id="CHEBI:18420"/>
    </cofactor>
</comment>
<dbReference type="InterPro" id="IPR033749">
    <property type="entry name" value="Polyprenyl_synt_CS"/>
</dbReference>
<evidence type="ECO:0000313" key="8">
    <source>
        <dbReference type="Proteomes" id="UP000253570"/>
    </source>
</evidence>
<dbReference type="EMBL" id="QOQD01000003">
    <property type="protein sequence ID" value="RCL74146.1"/>
    <property type="molecule type" value="Genomic_DNA"/>
</dbReference>
<evidence type="ECO:0000256" key="4">
    <source>
        <dbReference type="ARBA" id="ARBA00022723"/>
    </source>
</evidence>